<feature type="domain" description="SPOR" evidence="2">
    <location>
        <begin position="84"/>
        <end position="165"/>
    </location>
</feature>
<proteinExistence type="predicted"/>
<comment type="caution">
    <text evidence="3">The sequence shown here is derived from an EMBL/GenBank/DDBJ whole genome shotgun (WGS) entry which is preliminary data.</text>
</comment>
<evidence type="ECO:0000256" key="1">
    <source>
        <dbReference type="SAM" id="SignalP"/>
    </source>
</evidence>
<reference evidence="3 4" key="1">
    <citation type="submission" date="2022-08" db="EMBL/GenBank/DDBJ databases">
        <authorList>
            <person name="Zeman M."/>
            <person name="Kubasova T."/>
        </authorList>
    </citation>
    <scope>NUCLEOTIDE SEQUENCE [LARGE SCALE GENOMIC DNA]</scope>
    <source>
        <strain evidence="3 4">ET62</strain>
    </source>
</reference>
<dbReference type="AlphaFoldDB" id="A0AAW5NAP6"/>
<feature type="chain" id="PRO_5043577148" evidence="1">
    <location>
        <begin position="19"/>
        <end position="168"/>
    </location>
</feature>
<dbReference type="Gene3D" id="3.30.70.1070">
    <property type="entry name" value="Sporulation related repeat"/>
    <property type="match status" value="1"/>
</dbReference>
<keyword evidence="1" id="KW-0732">Signal</keyword>
<protein>
    <submittedName>
        <fullName evidence="3">SPOR domain-containing protein</fullName>
    </submittedName>
</protein>
<dbReference type="EMBL" id="JANRHJ010000015">
    <property type="protein sequence ID" value="MCR8874860.1"/>
    <property type="molecule type" value="Genomic_DNA"/>
</dbReference>
<feature type="signal peptide" evidence="1">
    <location>
        <begin position="1"/>
        <end position="18"/>
    </location>
</feature>
<keyword evidence="4" id="KW-1185">Reference proteome</keyword>
<dbReference type="InterPro" id="IPR036680">
    <property type="entry name" value="SPOR-like_sf"/>
</dbReference>
<dbReference type="InterPro" id="IPR007730">
    <property type="entry name" value="SPOR-like_dom"/>
</dbReference>
<dbReference type="GO" id="GO:0042834">
    <property type="term" value="F:peptidoglycan binding"/>
    <property type="evidence" value="ECO:0007669"/>
    <property type="project" value="InterPro"/>
</dbReference>
<sequence>MKKVVVLGMGLCAALAFSSCKSSESAYKKAYEKAKQQELAEAGGQTEAPAVEEAPVAAVTPVAPVTPPVSNAPVREEKVELVSGDGLKAYSVVCGSFGVKANADGLKDFLDREGYNAKVVYNAERNMYRVVAESFDTRDAAAAARDSFKAKYPNREDFQGAWLLYRVY</sequence>
<dbReference type="GeneID" id="82443985"/>
<name>A0AAW5NAP6_9BACT</name>
<dbReference type="PROSITE" id="PS51724">
    <property type="entry name" value="SPOR"/>
    <property type="match status" value="1"/>
</dbReference>
<accession>A0AAW5NAP6</accession>
<dbReference type="RefSeq" id="WP_022339085.1">
    <property type="nucleotide sequence ID" value="NZ_CALULB010000011.1"/>
</dbReference>
<dbReference type="SUPFAM" id="SSF110997">
    <property type="entry name" value="Sporulation related repeat"/>
    <property type="match status" value="1"/>
</dbReference>
<evidence type="ECO:0000313" key="4">
    <source>
        <dbReference type="Proteomes" id="UP001204579"/>
    </source>
</evidence>
<organism evidence="3 4">
    <name type="scientific">Phocaeicola barnesiae</name>
    <dbReference type="NCBI Taxonomy" id="376804"/>
    <lineage>
        <taxon>Bacteria</taxon>
        <taxon>Pseudomonadati</taxon>
        <taxon>Bacteroidota</taxon>
        <taxon>Bacteroidia</taxon>
        <taxon>Bacteroidales</taxon>
        <taxon>Bacteroidaceae</taxon>
        <taxon>Phocaeicola</taxon>
    </lineage>
</organism>
<dbReference type="Proteomes" id="UP001204579">
    <property type="component" value="Unassembled WGS sequence"/>
</dbReference>
<dbReference type="PROSITE" id="PS51257">
    <property type="entry name" value="PROKAR_LIPOPROTEIN"/>
    <property type="match status" value="1"/>
</dbReference>
<dbReference type="Pfam" id="PF05036">
    <property type="entry name" value="SPOR"/>
    <property type="match status" value="1"/>
</dbReference>
<evidence type="ECO:0000313" key="3">
    <source>
        <dbReference type="EMBL" id="MCR8874860.1"/>
    </source>
</evidence>
<gene>
    <name evidence="3" type="ORF">NW209_12720</name>
</gene>
<evidence type="ECO:0000259" key="2">
    <source>
        <dbReference type="PROSITE" id="PS51724"/>
    </source>
</evidence>